<dbReference type="Proteomes" id="UP000004994">
    <property type="component" value="Chromosome 6"/>
</dbReference>
<sequence>MTFETNYGHHRFLVMSFGLTNALATFMSLMNFMVKPFMVSGLSPKIDSLCPNNTQQDALSMKR</sequence>
<dbReference type="EnsemblPlants" id="Solyc06g016765.1.1">
    <property type="protein sequence ID" value="Solyc06g016765.1.1"/>
    <property type="gene ID" value="Solyc06g016765.1"/>
</dbReference>
<dbReference type="SUPFAM" id="SSF56672">
    <property type="entry name" value="DNA/RNA polymerases"/>
    <property type="match status" value="1"/>
</dbReference>
<reference evidence="2" key="2">
    <citation type="submission" date="2019-01" db="UniProtKB">
        <authorList>
            <consortium name="EnsemblPlants"/>
        </authorList>
    </citation>
    <scope>IDENTIFICATION</scope>
    <source>
        <strain evidence="2">cv. Heinz 1706</strain>
    </source>
</reference>
<dbReference type="PANTHER" id="PTHR24559">
    <property type="entry name" value="TRANSPOSON TY3-I GAG-POL POLYPROTEIN"/>
    <property type="match status" value="1"/>
</dbReference>
<dbReference type="Gene3D" id="3.10.10.10">
    <property type="entry name" value="HIV Type 1 Reverse Transcriptase, subunit A, domain 1"/>
    <property type="match status" value="1"/>
</dbReference>
<reference evidence="2" key="1">
    <citation type="journal article" date="2012" name="Nature">
        <title>The tomato genome sequence provides insights into fleshy fruit evolution.</title>
        <authorList>
            <consortium name="Tomato Genome Consortium"/>
        </authorList>
    </citation>
    <scope>NUCLEOTIDE SEQUENCE [LARGE SCALE GENOMIC DNA]</scope>
    <source>
        <strain evidence="2">cv. Heinz 1706</strain>
    </source>
</reference>
<dbReference type="InterPro" id="IPR043502">
    <property type="entry name" value="DNA/RNA_pol_sf"/>
</dbReference>
<dbReference type="InterPro" id="IPR043128">
    <property type="entry name" value="Rev_trsase/Diguanyl_cyclase"/>
</dbReference>
<name>A0A3Q7HKR0_SOLLC</name>
<dbReference type="PANTHER" id="PTHR24559:SF444">
    <property type="entry name" value="REVERSE TRANSCRIPTASE DOMAIN-CONTAINING PROTEIN"/>
    <property type="match status" value="1"/>
</dbReference>
<organism evidence="2">
    <name type="scientific">Solanum lycopersicum</name>
    <name type="common">Tomato</name>
    <name type="synonym">Lycopersicon esculentum</name>
    <dbReference type="NCBI Taxonomy" id="4081"/>
    <lineage>
        <taxon>Eukaryota</taxon>
        <taxon>Viridiplantae</taxon>
        <taxon>Streptophyta</taxon>
        <taxon>Embryophyta</taxon>
        <taxon>Tracheophyta</taxon>
        <taxon>Spermatophyta</taxon>
        <taxon>Magnoliopsida</taxon>
        <taxon>eudicotyledons</taxon>
        <taxon>Gunneridae</taxon>
        <taxon>Pentapetalae</taxon>
        <taxon>asterids</taxon>
        <taxon>lamiids</taxon>
        <taxon>Solanales</taxon>
        <taxon>Solanaceae</taxon>
        <taxon>Solanoideae</taxon>
        <taxon>Solaneae</taxon>
        <taxon>Solanum</taxon>
        <taxon>Solanum subgen. Lycopersicon</taxon>
    </lineage>
</organism>
<keyword evidence="1" id="KW-0472">Membrane</keyword>
<feature type="transmembrane region" description="Helical" evidence="1">
    <location>
        <begin position="12"/>
        <end position="34"/>
    </location>
</feature>
<evidence type="ECO:0000313" key="2">
    <source>
        <dbReference type="EnsemblPlants" id="Solyc06g016765.1.1"/>
    </source>
</evidence>
<proteinExistence type="predicted"/>
<dbReference type="AlphaFoldDB" id="A0A3Q7HKR0"/>
<evidence type="ECO:0000313" key="3">
    <source>
        <dbReference type="Proteomes" id="UP000004994"/>
    </source>
</evidence>
<accession>A0A3Q7HKR0</accession>
<keyword evidence="3" id="KW-1185">Reference proteome</keyword>
<protein>
    <submittedName>
        <fullName evidence="2">Uncharacterized protein</fullName>
    </submittedName>
</protein>
<evidence type="ECO:0000256" key="1">
    <source>
        <dbReference type="SAM" id="Phobius"/>
    </source>
</evidence>
<dbReference type="Gene3D" id="3.30.70.270">
    <property type="match status" value="1"/>
</dbReference>
<dbReference type="InterPro" id="IPR053134">
    <property type="entry name" value="RNA-dir_DNA_polymerase"/>
</dbReference>
<dbReference type="InParanoid" id="A0A3Q7HKR0"/>
<keyword evidence="1" id="KW-0812">Transmembrane</keyword>
<keyword evidence="1" id="KW-1133">Transmembrane helix</keyword>
<dbReference type="Gramene" id="Solyc06g016765.1.1">
    <property type="protein sequence ID" value="Solyc06g016765.1.1"/>
    <property type="gene ID" value="Solyc06g016765.1"/>
</dbReference>